<gene>
    <name evidence="2" type="ORF">M441DRAFT_196672</name>
</gene>
<accession>A0A2T3Z3L5</accession>
<dbReference type="Gene3D" id="3.30.710.10">
    <property type="entry name" value="Potassium Channel Kv1.1, Chain A"/>
    <property type="match status" value="1"/>
</dbReference>
<keyword evidence="3" id="KW-1185">Reference proteome</keyword>
<dbReference type="PROSITE" id="PS50097">
    <property type="entry name" value="BTB"/>
    <property type="match status" value="1"/>
</dbReference>
<feature type="domain" description="BTB" evidence="1">
    <location>
        <begin position="19"/>
        <end position="95"/>
    </location>
</feature>
<dbReference type="EMBL" id="KZ679264">
    <property type="protein sequence ID" value="PTB39392.1"/>
    <property type="molecule type" value="Genomic_DNA"/>
</dbReference>
<name>A0A2T3Z3L5_TRIA4</name>
<dbReference type="InterPro" id="IPR000210">
    <property type="entry name" value="BTB/POZ_dom"/>
</dbReference>
<evidence type="ECO:0000313" key="2">
    <source>
        <dbReference type="EMBL" id="PTB39392.1"/>
    </source>
</evidence>
<dbReference type="STRING" id="1042311.A0A2T3Z3L5"/>
<dbReference type="Proteomes" id="UP000240493">
    <property type="component" value="Unassembled WGS sequence"/>
</dbReference>
<protein>
    <recommendedName>
        <fullName evidence="1">BTB domain-containing protein</fullName>
    </recommendedName>
</protein>
<dbReference type="SUPFAM" id="SSF54695">
    <property type="entry name" value="POZ domain"/>
    <property type="match status" value="1"/>
</dbReference>
<sequence length="256" mass="28178">MENQKDPQTNTIVEIAPDGDLILIVGPEEAKLHVHSMLLRAVSKPFSAMFGPDWKEGHDLLDCDRPAELLLPEDNAAALKIICSIIHHQNREVPQALAAGDVLAVAVTADKYDCVQALRFASESWLRPSRDKAGNLMLLTAAAYLFQNAQAFKEITKALILEYDGPFLTLSCRKVESAMSWKVFCLLEEQRGFARLRVAEILIAGVNDGTGLCSQVWMDKQICICIYKAVGKKGSLASTLTPYLHLQGPTVSRENA</sequence>
<evidence type="ECO:0000259" key="1">
    <source>
        <dbReference type="PROSITE" id="PS50097"/>
    </source>
</evidence>
<proteinExistence type="predicted"/>
<dbReference type="AlphaFoldDB" id="A0A2T3Z3L5"/>
<dbReference type="CDD" id="cd18186">
    <property type="entry name" value="BTB_POZ_ZBTB_KLHL-like"/>
    <property type="match status" value="1"/>
</dbReference>
<dbReference type="InterPro" id="IPR011333">
    <property type="entry name" value="SKP1/BTB/POZ_sf"/>
</dbReference>
<dbReference type="OrthoDB" id="5275938at2759"/>
<organism evidence="2 3">
    <name type="scientific">Trichoderma asperellum (strain ATCC 204424 / CBS 433.97 / NBRC 101777)</name>
    <dbReference type="NCBI Taxonomy" id="1042311"/>
    <lineage>
        <taxon>Eukaryota</taxon>
        <taxon>Fungi</taxon>
        <taxon>Dikarya</taxon>
        <taxon>Ascomycota</taxon>
        <taxon>Pezizomycotina</taxon>
        <taxon>Sordariomycetes</taxon>
        <taxon>Hypocreomycetidae</taxon>
        <taxon>Hypocreales</taxon>
        <taxon>Hypocreaceae</taxon>
        <taxon>Trichoderma</taxon>
    </lineage>
</organism>
<evidence type="ECO:0000313" key="3">
    <source>
        <dbReference type="Proteomes" id="UP000240493"/>
    </source>
</evidence>
<reference evidence="2 3" key="1">
    <citation type="submission" date="2016-07" db="EMBL/GenBank/DDBJ databases">
        <title>Multiple horizontal gene transfer events from other fungi enriched the ability of initially mycotrophic Trichoderma (Ascomycota) to feed on dead plant biomass.</title>
        <authorList>
            <consortium name="DOE Joint Genome Institute"/>
            <person name="Aerts A."/>
            <person name="Atanasova L."/>
            <person name="Chenthamara K."/>
            <person name="Zhang J."/>
            <person name="Grujic M."/>
            <person name="Henrissat B."/>
            <person name="Kuo A."/>
            <person name="Salamov A."/>
            <person name="Lipzen A."/>
            <person name="Labutti K."/>
            <person name="Barry K."/>
            <person name="Miao Y."/>
            <person name="Rahimi M.J."/>
            <person name="Shen Q."/>
            <person name="Grigoriev I.V."/>
            <person name="Kubicek C.P."/>
            <person name="Druzhinina I.S."/>
        </authorList>
    </citation>
    <scope>NUCLEOTIDE SEQUENCE [LARGE SCALE GENOMIC DNA]</scope>
    <source>
        <strain evidence="2 3">CBS 433.97</strain>
    </source>
</reference>